<dbReference type="EMBL" id="JAANQT010005726">
    <property type="protein sequence ID" value="KAG1293583.1"/>
    <property type="molecule type" value="Genomic_DNA"/>
</dbReference>
<sequence>MDSLQQFFNLRLIDINDPSTSLPHLQQKLAFLLGTAAFLRPSDLHRIDFATANVEIECNRQCLSFQVVAPKERRAGRRIIKPFRVWYLHM</sequence>
<evidence type="ECO:0000313" key="2">
    <source>
        <dbReference type="Proteomes" id="UP000716291"/>
    </source>
</evidence>
<accession>A0A9P7BKN9</accession>
<evidence type="ECO:0000313" key="1">
    <source>
        <dbReference type="EMBL" id="KAG1293583.1"/>
    </source>
</evidence>
<organism evidence="1 2">
    <name type="scientific">Rhizopus oryzae</name>
    <name type="common">Mucormycosis agent</name>
    <name type="synonym">Rhizopus arrhizus var. delemar</name>
    <dbReference type="NCBI Taxonomy" id="64495"/>
    <lineage>
        <taxon>Eukaryota</taxon>
        <taxon>Fungi</taxon>
        <taxon>Fungi incertae sedis</taxon>
        <taxon>Mucoromycota</taxon>
        <taxon>Mucoromycotina</taxon>
        <taxon>Mucoromycetes</taxon>
        <taxon>Mucorales</taxon>
        <taxon>Mucorineae</taxon>
        <taxon>Rhizopodaceae</taxon>
        <taxon>Rhizopus</taxon>
    </lineage>
</organism>
<dbReference type="AlphaFoldDB" id="A0A9P7BKN9"/>
<name>A0A9P7BKN9_RHIOR</name>
<protein>
    <submittedName>
        <fullName evidence="1">Uncharacterized protein</fullName>
    </submittedName>
</protein>
<proteinExistence type="predicted"/>
<dbReference type="Proteomes" id="UP000716291">
    <property type="component" value="Unassembled WGS sequence"/>
</dbReference>
<gene>
    <name evidence="1" type="ORF">G6F64_013533</name>
</gene>
<comment type="caution">
    <text evidence="1">The sequence shown here is derived from an EMBL/GenBank/DDBJ whole genome shotgun (WGS) entry which is preliminary data.</text>
</comment>
<reference evidence="1" key="1">
    <citation type="journal article" date="2020" name="Microb. Genom.">
        <title>Genetic diversity of clinical and environmental Mucorales isolates obtained from an investigation of mucormycosis cases among solid organ transplant recipients.</title>
        <authorList>
            <person name="Nguyen M.H."/>
            <person name="Kaul D."/>
            <person name="Muto C."/>
            <person name="Cheng S.J."/>
            <person name="Richter R.A."/>
            <person name="Bruno V.M."/>
            <person name="Liu G."/>
            <person name="Beyhan S."/>
            <person name="Sundermann A.J."/>
            <person name="Mounaud S."/>
            <person name="Pasculle A.W."/>
            <person name="Nierman W.C."/>
            <person name="Driscoll E."/>
            <person name="Cumbie R."/>
            <person name="Clancy C.J."/>
            <person name="Dupont C.L."/>
        </authorList>
    </citation>
    <scope>NUCLEOTIDE SEQUENCE</scope>
    <source>
        <strain evidence="1">GL11</strain>
    </source>
</reference>
<keyword evidence="2" id="KW-1185">Reference proteome</keyword>